<dbReference type="Proteomes" id="UP001595796">
    <property type="component" value="Unassembled WGS sequence"/>
</dbReference>
<organism evidence="1 2">
    <name type="scientific">Flaviflagellibacter deserti</name>
    <dbReference type="NCBI Taxonomy" id="2267266"/>
    <lineage>
        <taxon>Bacteria</taxon>
        <taxon>Pseudomonadati</taxon>
        <taxon>Pseudomonadota</taxon>
        <taxon>Alphaproteobacteria</taxon>
        <taxon>Hyphomicrobiales</taxon>
        <taxon>Flaviflagellibacter</taxon>
    </lineage>
</organism>
<comment type="caution">
    <text evidence="1">The sequence shown here is derived from an EMBL/GenBank/DDBJ whole genome shotgun (WGS) entry which is preliminary data.</text>
</comment>
<keyword evidence="2" id="KW-1185">Reference proteome</keyword>
<dbReference type="EMBL" id="JBHSJF010000006">
    <property type="protein sequence ID" value="MFC5067998.1"/>
    <property type="molecule type" value="Genomic_DNA"/>
</dbReference>
<name>A0ABV9Z2I6_9HYPH</name>
<gene>
    <name evidence="1" type="ORF">ACFPFW_08195</name>
</gene>
<dbReference type="RefSeq" id="WP_114958754.1">
    <property type="nucleotide sequence ID" value="NZ_JBHSJF010000006.1"/>
</dbReference>
<reference evidence="2" key="1">
    <citation type="journal article" date="2019" name="Int. J. Syst. Evol. Microbiol.">
        <title>The Global Catalogue of Microorganisms (GCM) 10K type strain sequencing project: providing services to taxonomists for standard genome sequencing and annotation.</title>
        <authorList>
            <consortium name="The Broad Institute Genomics Platform"/>
            <consortium name="The Broad Institute Genome Sequencing Center for Infectious Disease"/>
            <person name="Wu L."/>
            <person name="Ma J."/>
        </authorList>
    </citation>
    <scope>NUCLEOTIDE SEQUENCE [LARGE SCALE GENOMIC DNA]</scope>
    <source>
        <strain evidence="2">CGMCC 1.16444</strain>
    </source>
</reference>
<evidence type="ECO:0000313" key="2">
    <source>
        <dbReference type="Proteomes" id="UP001595796"/>
    </source>
</evidence>
<evidence type="ECO:0000313" key="1">
    <source>
        <dbReference type="EMBL" id="MFC5067998.1"/>
    </source>
</evidence>
<protein>
    <submittedName>
        <fullName evidence="1">Uncharacterized protein</fullName>
    </submittedName>
</protein>
<proteinExistence type="predicted"/>
<sequence>MGVKALPGQASRETAKLNDFMLAQEIEQRVKDGRSIRLTAETAMRLVQAMRWKIAYEGGKQGAYMVESWETERAIRGQLKKSFGTLNNFWAAISAYEGVAEQFPNEHITCRGKARILRQQNEPPTRP</sequence>
<accession>A0ABV9Z2I6</accession>